<feature type="signal peptide" evidence="7">
    <location>
        <begin position="1"/>
        <end position="27"/>
    </location>
</feature>
<name>A0ABR6NHL4_9SPHN</name>
<keyword evidence="7" id="KW-0732">Signal</keyword>
<keyword evidence="3 6" id="KW-0378">Hydrolase</keyword>
<reference evidence="9 10" key="1">
    <citation type="submission" date="2020-08" db="EMBL/GenBank/DDBJ databases">
        <title>Exploring microbial biodiversity for novel pathways involved in the catabolism of aromatic compounds derived from lignin.</title>
        <authorList>
            <person name="Elkins J."/>
        </authorList>
    </citation>
    <scope>NUCLEOTIDE SEQUENCE [LARGE SCALE GENOMIC DNA]</scope>
    <source>
        <strain evidence="9 10">B1D3A</strain>
    </source>
</reference>
<dbReference type="EMBL" id="JACHKA010000001">
    <property type="protein sequence ID" value="MBB5986122.1"/>
    <property type="molecule type" value="Genomic_DNA"/>
</dbReference>
<dbReference type="Pfam" id="PF01435">
    <property type="entry name" value="Peptidase_M48"/>
    <property type="match status" value="2"/>
</dbReference>
<evidence type="ECO:0000256" key="1">
    <source>
        <dbReference type="ARBA" id="ARBA00022670"/>
    </source>
</evidence>
<organism evidence="9 10">
    <name type="scientific">Sphingobium lignivorans</name>
    <dbReference type="NCBI Taxonomy" id="2735886"/>
    <lineage>
        <taxon>Bacteria</taxon>
        <taxon>Pseudomonadati</taxon>
        <taxon>Pseudomonadota</taxon>
        <taxon>Alphaproteobacteria</taxon>
        <taxon>Sphingomonadales</taxon>
        <taxon>Sphingomonadaceae</taxon>
        <taxon>Sphingobium</taxon>
    </lineage>
</organism>
<dbReference type="RefSeq" id="WP_184153338.1">
    <property type="nucleotide sequence ID" value="NZ_JACHKA010000001.1"/>
</dbReference>
<sequence length="333" mass="35569">MAVSLGCLRASVSACLLIGLAAAPAFSASPAPQADVARDQDLRLETIGYRLAIANGSRCDGQQMLTGLLFHDIGAYELKDRPAISRVYGLGKGFGIRGVVPESLAEQAGLRTGDEITAVNGVDLDAFSPELIRRTGSYDRTEAFIAYLDAALRQGPALLSVRRGDDVTSVRLAGAPGCGGRFAVQARSDLNAWSDGRYVAVTTRMMDFAADDQELAFVVAHEMAHNILKHAEQSSGVTRLLAQFAVGAGKIKKSELAADELGVELFARAGYDLSAPERILRRAAKSLWWNIAFTHPGTTRRVEQINATIVRLHQADAPPARLLTTARGTTPSP</sequence>
<keyword evidence="2" id="KW-0479">Metal-binding</keyword>
<feature type="domain" description="PDZ" evidence="8">
    <location>
        <begin position="96"/>
        <end position="128"/>
    </location>
</feature>
<comment type="cofactor">
    <cofactor evidence="6">
        <name>Zn(2+)</name>
        <dbReference type="ChEBI" id="CHEBI:29105"/>
    </cofactor>
    <text evidence="6">Binds 1 zinc ion per subunit.</text>
</comment>
<dbReference type="InterPro" id="IPR041489">
    <property type="entry name" value="PDZ_6"/>
</dbReference>
<dbReference type="Pfam" id="PF17820">
    <property type="entry name" value="PDZ_6"/>
    <property type="match status" value="1"/>
</dbReference>
<accession>A0ABR6NHL4</accession>
<dbReference type="Gene3D" id="3.30.2010.10">
    <property type="entry name" value="Metalloproteases ('zincins'), catalytic domain"/>
    <property type="match status" value="1"/>
</dbReference>
<dbReference type="CDD" id="cd07342">
    <property type="entry name" value="M48C_Oma1_like"/>
    <property type="match status" value="1"/>
</dbReference>
<feature type="chain" id="PRO_5045910839" description="PDZ domain-containing protein" evidence="7">
    <location>
        <begin position="28"/>
        <end position="333"/>
    </location>
</feature>
<dbReference type="InterPro" id="IPR001478">
    <property type="entry name" value="PDZ"/>
</dbReference>
<evidence type="ECO:0000313" key="9">
    <source>
        <dbReference type="EMBL" id="MBB5986122.1"/>
    </source>
</evidence>
<evidence type="ECO:0000256" key="4">
    <source>
        <dbReference type="ARBA" id="ARBA00022833"/>
    </source>
</evidence>
<evidence type="ECO:0000256" key="2">
    <source>
        <dbReference type="ARBA" id="ARBA00022723"/>
    </source>
</evidence>
<dbReference type="PANTHER" id="PTHR22726">
    <property type="entry name" value="METALLOENDOPEPTIDASE OMA1"/>
    <property type="match status" value="1"/>
</dbReference>
<dbReference type="Gene3D" id="2.30.42.10">
    <property type="match status" value="1"/>
</dbReference>
<comment type="similarity">
    <text evidence="6">Belongs to the peptidase M48 family.</text>
</comment>
<evidence type="ECO:0000256" key="5">
    <source>
        <dbReference type="ARBA" id="ARBA00023049"/>
    </source>
</evidence>
<protein>
    <recommendedName>
        <fullName evidence="8">PDZ domain-containing protein</fullName>
    </recommendedName>
</protein>
<dbReference type="PANTHER" id="PTHR22726:SF1">
    <property type="entry name" value="METALLOENDOPEPTIDASE OMA1, MITOCHONDRIAL"/>
    <property type="match status" value="1"/>
</dbReference>
<evidence type="ECO:0000259" key="8">
    <source>
        <dbReference type="PROSITE" id="PS50106"/>
    </source>
</evidence>
<proteinExistence type="inferred from homology"/>
<evidence type="ECO:0000313" key="10">
    <source>
        <dbReference type="Proteomes" id="UP001138540"/>
    </source>
</evidence>
<evidence type="ECO:0000256" key="3">
    <source>
        <dbReference type="ARBA" id="ARBA00022801"/>
    </source>
</evidence>
<comment type="caution">
    <text evidence="9">The sequence shown here is derived from an EMBL/GenBank/DDBJ whole genome shotgun (WGS) entry which is preliminary data.</text>
</comment>
<dbReference type="InterPro" id="IPR036034">
    <property type="entry name" value="PDZ_sf"/>
</dbReference>
<dbReference type="Proteomes" id="UP001138540">
    <property type="component" value="Unassembled WGS sequence"/>
</dbReference>
<evidence type="ECO:0000256" key="6">
    <source>
        <dbReference type="RuleBase" id="RU003983"/>
    </source>
</evidence>
<evidence type="ECO:0000256" key="7">
    <source>
        <dbReference type="SAM" id="SignalP"/>
    </source>
</evidence>
<keyword evidence="10" id="KW-1185">Reference proteome</keyword>
<keyword evidence="5 6" id="KW-0482">Metalloprotease</keyword>
<dbReference type="InterPro" id="IPR051156">
    <property type="entry name" value="Mito/Outer_Membr_Metalloprot"/>
</dbReference>
<keyword evidence="1 6" id="KW-0645">Protease</keyword>
<gene>
    <name evidence="9" type="ORF">HNP60_002096</name>
</gene>
<dbReference type="PROSITE" id="PS50106">
    <property type="entry name" value="PDZ"/>
    <property type="match status" value="1"/>
</dbReference>
<dbReference type="InterPro" id="IPR001915">
    <property type="entry name" value="Peptidase_M48"/>
</dbReference>
<keyword evidence="4 6" id="KW-0862">Zinc</keyword>
<dbReference type="CDD" id="cd00136">
    <property type="entry name" value="PDZ_canonical"/>
    <property type="match status" value="1"/>
</dbReference>
<dbReference type="SUPFAM" id="SSF50156">
    <property type="entry name" value="PDZ domain-like"/>
    <property type="match status" value="1"/>
</dbReference>